<protein>
    <submittedName>
        <fullName evidence="1">Uncharacterized protein</fullName>
    </submittedName>
</protein>
<evidence type="ECO:0000313" key="1">
    <source>
        <dbReference type="EMBL" id="CAF4223749.1"/>
    </source>
</evidence>
<proteinExistence type="predicted"/>
<dbReference type="Proteomes" id="UP000663823">
    <property type="component" value="Unassembled WGS sequence"/>
</dbReference>
<reference evidence="1" key="1">
    <citation type="submission" date="2021-02" db="EMBL/GenBank/DDBJ databases">
        <authorList>
            <person name="Nowell W R."/>
        </authorList>
    </citation>
    <scope>NUCLEOTIDE SEQUENCE</scope>
</reference>
<feature type="non-terminal residue" evidence="1">
    <location>
        <position position="83"/>
    </location>
</feature>
<accession>A0A820CLW5</accession>
<comment type="caution">
    <text evidence="1">The sequence shown here is derived from an EMBL/GenBank/DDBJ whole genome shotgun (WGS) entry which is preliminary data.</text>
</comment>
<organism evidence="1 2">
    <name type="scientific">Rotaria sordida</name>
    <dbReference type="NCBI Taxonomy" id="392033"/>
    <lineage>
        <taxon>Eukaryota</taxon>
        <taxon>Metazoa</taxon>
        <taxon>Spiralia</taxon>
        <taxon>Gnathifera</taxon>
        <taxon>Rotifera</taxon>
        <taxon>Eurotatoria</taxon>
        <taxon>Bdelloidea</taxon>
        <taxon>Philodinida</taxon>
        <taxon>Philodinidae</taxon>
        <taxon>Rotaria</taxon>
    </lineage>
</organism>
<evidence type="ECO:0000313" key="2">
    <source>
        <dbReference type="Proteomes" id="UP000663823"/>
    </source>
</evidence>
<gene>
    <name evidence="1" type="ORF">OTI717_LOCUS39477</name>
</gene>
<dbReference type="EMBL" id="CAJOAX010025693">
    <property type="protein sequence ID" value="CAF4223749.1"/>
    <property type="molecule type" value="Genomic_DNA"/>
</dbReference>
<dbReference type="AlphaFoldDB" id="A0A820CLW5"/>
<sequence length="83" mass="10000">MTLLERYLNAIDKCYVQCLNDPEDEPYKSKYEAKKIFEELYKENLDEESDIMKKEFETLDLIEENNQRKFIIIKSDQQANEPS</sequence>
<name>A0A820CLW5_9BILA</name>